<keyword evidence="8 11" id="KW-0720">Serine protease</keyword>
<accession>A0A9W7LCT3</accession>
<dbReference type="InterPro" id="IPR002610">
    <property type="entry name" value="Peptidase_S54_rhomboid-like"/>
</dbReference>
<evidence type="ECO:0000256" key="1">
    <source>
        <dbReference type="ARBA" id="ARBA00000156"/>
    </source>
</evidence>
<evidence type="ECO:0000256" key="8">
    <source>
        <dbReference type="ARBA" id="ARBA00022825"/>
    </source>
</evidence>
<comment type="similarity">
    <text evidence="3 11">Belongs to the peptidase S54 family.</text>
</comment>
<evidence type="ECO:0000259" key="12">
    <source>
        <dbReference type="Pfam" id="PF01694"/>
    </source>
</evidence>
<sequence>MTTVCSVIEEKYYYLHQSPIRINPMIGPYPTILDDWGAKNTYKMVIKSQWSRLFTPIILHSGIIHLLGNLAIQLDACARYERQWGLPIYASIYTFSGVSGCLFSALLKPGVLGVGGSGAIMGILGARISEGLVKYYDEAGGIDDLETNIVSLAVVLGMSFVPFVDWPAHVGGAVAGFVVGSIRFANTTLFGRYGCKAFSTVAGLLLFLAFDFMFGALFFIDLEPYEYLADTCQYLTDIFENAGRSFVCGCYETRLKDLWYWLYDTNDVTGSDPYQ</sequence>
<proteinExistence type="inferred from homology"/>
<dbReference type="SUPFAM" id="SSF144091">
    <property type="entry name" value="Rhomboid-like"/>
    <property type="match status" value="1"/>
</dbReference>
<dbReference type="EC" id="3.4.21.105" evidence="4"/>
<evidence type="ECO:0000256" key="11">
    <source>
        <dbReference type="RuleBase" id="RU362115"/>
    </source>
</evidence>
<dbReference type="PANTHER" id="PTHR22936">
    <property type="entry name" value="RHOMBOID-RELATED"/>
    <property type="match status" value="1"/>
</dbReference>
<dbReference type="AlphaFoldDB" id="A0A9W7LCT3"/>
<dbReference type="Pfam" id="PF01694">
    <property type="entry name" value="Rhomboid"/>
    <property type="match status" value="1"/>
</dbReference>
<comment type="caution">
    <text evidence="13">The sequence shown here is derived from an EMBL/GenBank/DDBJ whole genome shotgun (WGS) entry which is preliminary data.</text>
</comment>
<comment type="catalytic activity">
    <reaction evidence="1 11">
        <text>Cleaves type-1 transmembrane domains using a catalytic dyad composed of serine and histidine that are contributed by different transmembrane domains.</text>
        <dbReference type="EC" id="3.4.21.105"/>
    </reaction>
</comment>
<dbReference type="Gene3D" id="1.20.1540.10">
    <property type="entry name" value="Rhomboid-like"/>
    <property type="match status" value="1"/>
</dbReference>
<evidence type="ECO:0000256" key="2">
    <source>
        <dbReference type="ARBA" id="ARBA00004141"/>
    </source>
</evidence>
<evidence type="ECO:0000256" key="6">
    <source>
        <dbReference type="ARBA" id="ARBA00022692"/>
    </source>
</evidence>
<feature type="transmembrane region" description="Helical" evidence="11">
    <location>
        <begin position="197"/>
        <end position="220"/>
    </location>
</feature>
<dbReference type="InterPro" id="IPR035952">
    <property type="entry name" value="Rhomboid-like_sf"/>
</dbReference>
<organism evidence="13 14">
    <name type="scientific">Triparma columacea</name>
    <dbReference type="NCBI Taxonomy" id="722753"/>
    <lineage>
        <taxon>Eukaryota</taxon>
        <taxon>Sar</taxon>
        <taxon>Stramenopiles</taxon>
        <taxon>Ochrophyta</taxon>
        <taxon>Bolidophyceae</taxon>
        <taxon>Parmales</taxon>
        <taxon>Triparmaceae</taxon>
        <taxon>Triparma</taxon>
    </lineage>
</organism>
<evidence type="ECO:0000256" key="7">
    <source>
        <dbReference type="ARBA" id="ARBA00022801"/>
    </source>
</evidence>
<keyword evidence="6 11" id="KW-0812">Transmembrane</keyword>
<keyword evidence="14" id="KW-1185">Reference proteome</keyword>
<keyword evidence="9 11" id="KW-1133">Transmembrane helix</keyword>
<comment type="caution">
    <text evidence="11">Lacks conserved residue(s) required for the propagation of feature annotation.</text>
</comment>
<dbReference type="OrthoDB" id="418595at2759"/>
<keyword evidence="10 11" id="KW-0472">Membrane</keyword>
<dbReference type="Proteomes" id="UP001165065">
    <property type="component" value="Unassembled WGS sequence"/>
</dbReference>
<dbReference type="GO" id="GO:0016020">
    <property type="term" value="C:membrane"/>
    <property type="evidence" value="ECO:0007669"/>
    <property type="project" value="UniProtKB-SubCell"/>
</dbReference>
<evidence type="ECO:0000256" key="9">
    <source>
        <dbReference type="ARBA" id="ARBA00022989"/>
    </source>
</evidence>
<feature type="transmembrane region" description="Helical" evidence="11">
    <location>
        <begin position="166"/>
        <end position="185"/>
    </location>
</feature>
<keyword evidence="5 11" id="KW-0645">Protease</keyword>
<keyword evidence="7 11" id="KW-0378">Hydrolase</keyword>
<dbReference type="GO" id="GO:0006508">
    <property type="term" value="P:proteolysis"/>
    <property type="evidence" value="ECO:0007669"/>
    <property type="project" value="UniProtKB-KW"/>
</dbReference>
<evidence type="ECO:0000313" key="14">
    <source>
        <dbReference type="Proteomes" id="UP001165065"/>
    </source>
</evidence>
<feature type="transmembrane region" description="Helical" evidence="11">
    <location>
        <begin position="53"/>
        <end position="72"/>
    </location>
</feature>
<evidence type="ECO:0000313" key="13">
    <source>
        <dbReference type="EMBL" id="GMI44996.1"/>
    </source>
</evidence>
<comment type="function">
    <text evidence="11">Serine protease involved in intramembrane proteolysis.</text>
</comment>
<dbReference type="PANTHER" id="PTHR22936:SF69">
    <property type="entry name" value="RHOMBOID-LIKE PROTEIN"/>
    <property type="match status" value="1"/>
</dbReference>
<dbReference type="EMBL" id="BRYA01001530">
    <property type="protein sequence ID" value="GMI44996.1"/>
    <property type="molecule type" value="Genomic_DNA"/>
</dbReference>
<evidence type="ECO:0000256" key="10">
    <source>
        <dbReference type="ARBA" id="ARBA00023136"/>
    </source>
</evidence>
<name>A0A9W7LCT3_9STRA</name>
<comment type="subcellular location">
    <subcellularLocation>
        <location evidence="2 11">Membrane</location>
        <topology evidence="2 11">Multi-pass membrane protein</topology>
    </subcellularLocation>
</comment>
<feature type="domain" description="Peptidase S54 rhomboid" evidence="12">
    <location>
        <begin position="48"/>
        <end position="184"/>
    </location>
</feature>
<evidence type="ECO:0000256" key="4">
    <source>
        <dbReference type="ARBA" id="ARBA00013039"/>
    </source>
</evidence>
<dbReference type="InterPro" id="IPR022764">
    <property type="entry name" value="Peptidase_S54_rhomboid_dom"/>
</dbReference>
<protein>
    <recommendedName>
        <fullName evidence="4">rhomboid protease</fullName>
        <ecNumber evidence="4">3.4.21.105</ecNumber>
    </recommendedName>
</protein>
<evidence type="ECO:0000256" key="5">
    <source>
        <dbReference type="ARBA" id="ARBA00022670"/>
    </source>
</evidence>
<gene>
    <name evidence="13" type="ORF">TrCOL_g9316</name>
</gene>
<dbReference type="GO" id="GO:0004252">
    <property type="term" value="F:serine-type endopeptidase activity"/>
    <property type="evidence" value="ECO:0007669"/>
    <property type="project" value="InterPro"/>
</dbReference>
<feature type="transmembrane region" description="Helical" evidence="11">
    <location>
        <begin position="84"/>
        <end position="107"/>
    </location>
</feature>
<evidence type="ECO:0000256" key="3">
    <source>
        <dbReference type="ARBA" id="ARBA00009045"/>
    </source>
</evidence>
<reference evidence="14" key="1">
    <citation type="journal article" date="2023" name="Commun. Biol.">
        <title>Genome analysis of Parmales, the sister group of diatoms, reveals the evolutionary specialization of diatoms from phago-mixotrophs to photoautotrophs.</title>
        <authorList>
            <person name="Ban H."/>
            <person name="Sato S."/>
            <person name="Yoshikawa S."/>
            <person name="Yamada K."/>
            <person name="Nakamura Y."/>
            <person name="Ichinomiya M."/>
            <person name="Sato N."/>
            <person name="Blanc-Mathieu R."/>
            <person name="Endo H."/>
            <person name="Kuwata A."/>
            <person name="Ogata H."/>
        </authorList>
    </citation>
    <scope>NUCLEOTIDE SEQUENCE [LARGE SCALE GENOMIC DNA]</scope>
</reference>